<dbReference type="SUPFAM" id="SSF56601">
    <property type="entry name" value="beta-lactamase/transpeptidase-like"/>
    <property type="match status" value="1"/>
</dbReference>
<sequence length="334" mass="35777">MTGLPVPPHETADCGDWPWWQGPEEAGWHPGPLAELRREAAAGDTAALMVVADGRVLHAQGAVDRRFNVHSIRKSLLSALVGIHVAAGRIELEATLAQLGIDDALGLTEREKLATVLDLLCARSGVFHPSGYESPWMLSIKPARHSAGPGTTWCYNNWDFNALGSVFRHCTGADIFEDFAARIGAPCGLSDFSPARDGTLVSLPDSRHPAYPFRMTARDLARVGQMMLDGGRAAGRQVVPADWVAASVAPVSEAGYRGAYGYMWWVERAGLLFPGLLVPPGSFAAIGVRGHVLLVMPALRAVVVHRVDSDREGPSVSLGRFGRLLSLLLAAAPR</sequence>
<name>A0ABS3KJN5_9PROT</name>
<dbReference type="InterPro" id="IPR001466">
    <property type="entry name" value="Beta-lactam-related"/>
</dbReference>
<dbReference type="Gene3D" id="3.40.710.10">
    <property type="entry name" value="DD-peptidase/beta-lactamase superfamily"/>
    <property type="match status" value="1"/>
</dbReference>
<dbReference type="Proteomes" id="UP001518989">
    <property type="component" value="Unassembled WGS sequence"/>
</dbReference>
<comment type="caution">
    <text evidence="2">The sequence shown here is derived from an EMBL/GenBank/DDBJ whole genome shotgun (WGS) entry which is preliminary data.</text>
</comment>
<dbReference type="InterPro" id="IPR012338">
    <property type="entry name" value="Beta-lactam/transpept-like"/>
</dbReference>
<gene>
    <name evidence="2" type="ORF">IAI61_01440</name>
</gene>
<protein>
    <submittedName>
        <fullName evidence="2">Serine hydrolase</fullName>
    </submittedName>
</protein>
<evidence type="ECO:0000313" key="3">
    <source>
        <dbReference type="Proteomes" id="UP001518989"/>
    </source>
</evidence>
<dbReference type="Pfam" id="PF00144">
    <property type="entry name" value="Beta-lactamase"/>
    <property type="match status" value="1"/>
</dbReference>
<keyword evidence="3" id="KW-1185">Reference proteome</keyword>
<dbReference type="EMBL" id="JACTNG010000001">
    <property type="protein sequence ID" value="MBO1077677.1"/>
    <property type="molecule type" value="Genomic_DNA"/>
</dbReference>
<organism evidence="2 3">
    <name type="scientific">Roseomonas haemaphysalidis</name>
    <dbReference type="NCBI Taxonomy" id="2768162"/>
    <lineage>
        <taxon>Bacteria</taxon>
        <taxon>Pseudomonadati</taxon>
        <taxon>Pseudomonadota</taxon>
        <taxon>Alphaproteobacteria</taxon>
        <taxon>Acetobacterales</taxon>
        <taxon>Roseomonadaceae</taxon>
        <taxon>Roseomonas</taxon>
    </lineage>
</organism>
<accession>A0ABS3KJN5</accession>
<dbReference type="InterPro" id="IPR050789">
    <property type="entry name" value="Diverse_Enzym_Activities"/>
</dbReference>
<dbReference type="PANTHER" id="PTHR43283">
    <property type="entry name" value="BETA-LACTAMASE-RELATED"/>
    <property type="match status" value="1"/>
</dbReference>
<keyword evidence="2" id="KW-0378">Hydrolase</keyword>
<dbReference type="GO" id="GO:0016787">
    <property type="term" value="F:hydrolase activity"/>
    <property type="evidence" value="ECO:0007669"/>
    <property type="project" value="UniProtKB-KW"/>
</dbReference>
<feature type="domain" description="Beta-lactamase-related" evidence="1">
    <location>
        <begin position="45"/>
        <end position="304"/>
    </location>
</feature>
<reference evidence="2 3" key="1">
    <citation type="submission" date="2020-09" db="EMBL/GenBank/DDBJ databases">
        <title>Roseomonas.</title>
        <authorList>
            <person name="Zhu W."/>
        </authorList>
    </citation>
    <scope>NUCLEOTIDE SEQUENCE [LARGE SCALE GENOMIC DNA]</scope>
    <source>
        <strain evidence="2 3">573</strain>
    </source>
</reference>
<proteinExistence type="predicted"/>
<evidence type="ECO:0000313" key="2">
    <source>
        <dbReference type="EMBL" id="MBO1077677.1"/>
    </source>
</evidence>
<dbReference type="PANTHER" id="PTHR43283:SF7">
    <property type="entry name" value="BETA-LACTAMASE-RELATED DOMAIN-CONTAINING PROTEIN"/>
    <property type="match status" value="1"/>
</dbReference>
<evidence type="ECO:0000259" key="1">
    <source>
        <dbReference type="Pfam" id="PF00144"/>
    </source>
</evidence>